<evidence type="ECO:0000256" key="1">
    <source>
        <dbReference type="SAM" id="MobiDB-lite"/>
    </source>
</evidence>
<organism evidence="2 3">
    <name type="scientific">Trachymyrmex cornetzi</name>
    <dbReference type="NCBI Taxonomy" id="471704"/>
    <lineage>
        <taxon>Eukaryota</taxon>
        <taxon>Metazoa</taxon>
        <taxon>Ecdysozoa</taxon>
        <taxon>Arthropoda</taxon>
        <taxon>Hexapoda</taxon>
        <taxon>Insecta</taxon>
        <taxon>Pterygota</taxon>
        <taxon>Neoptera</taxon>
        <taxon>Endopterygota</taxon>
        <taxon>Hymenoptera</taxon>
        <taxon>Apocrita</taxon>
        <taxon>Aculeata</taxon>
        <taxon>Formicoidea</taxon>
        <taxon>Formicidae</taxon>
        <taxon>Myrmicinae</taxon>
        <taxon>Trachymyrmex</taxon>
    </lineage>
</organism>
<proteinExistence type="predicted"/>
<evidence type="ECO:0000313" key="2">
    <source>
        <dbReference type="EMBL" id="KYN13384.1"/>
    </source>
</evidence>
<evidence type="ECO:0000313" key="3">
    <source>
        <dbReference type="Proteomes" id="UP000078492"/>
    </source>
</evidence>
<dbReference type="AlphaFoldDB" id="A0A195DLL6"/>
<name>A0A195DLL6_9HYME</name>
<feature type="region of interest" description="Disordered" evidence="1">
    <location>
        <begin position="10"/>
        <end position="71"/>
    </location>
</feature>
<dbReference type="Proteomes" id="UP000078492">
    <property type="component" value="Unassembled WGS sequence"/>
</dbReference>
<gene>
    <name evidence="2" type="ORF">ALC57_14397</name>
</gene>
<keyword evidence="3" id="KW-1185">Reference proteome</keyword>
<accession>A0A195DLL6</accession>
<protein>
    <submittedName>
        <fullName evidence="2">Uncharacterized protein</fullName>
    </submittedName>
</protein>
<sequence>MERQHFVVLIDPVGRGRKTKHPSTGDESAACGERAREIVGRREKDGHGKRESGIEGTGRESRDPHPADSYNFNHQLATLLPPRGRVICEKHVDLRVEEGRLYSFISSYISCKRLSLLLRRCSTQVDVHARRGKKDERDTRVEFH</sequence>
<reference evidence="2 3" key="1">
    <citation type="submission" date="2015-09" db="EMBL/GenBank/DDBJ databases">
        <title>Trachymyrmex cornetzi WGS genome.</title>
        <authorList>
            <person name="Nygaard S."/>
            <person name="Hu H."/>
            <person name="Boomsma J."/>
            <person name="Zhang G."/>
        </authorList>
    </citation>
    <scope>NUCLEOTIDE SEQUENCE [LARGE SCALE GENOMIC DNA]</scope>
    <source>
        <strain evidence="2">Tcor2-1</strain>
        <tissue evidence="2">Whole body</tissue>
    </source>
</reference>
<dbReference type="EMBL" id="KQ980765">
    <property type="protein sequence ID" value="KYN13384.1"/>
    <property type="molecule type" value="Genomic_DNA"/>
</dbReference>
<feature type="compositionally biased region" description="Basic and acidic residues" evidence="1">
    <location>
        <begin position="33"/>
        <end position="66"/>
    </location>
</feature>